<dbReference type="InterPro" id="IPR032466">
    <property type="entry name" value="Metal_Hydrolase"/>
</dbReference>
<evidence type="ECO:0000259" key="2">
    <source>
        <dbReference type="Pfam" id="PF04909"/>
    </source>
</evidence>
<comment type="similarity">
    <text evidence="1">Belongs to the metallo-dependent hydrolases superfamily.</text>
</comment>
<dbReference type="Proteomes" id="UP000183053">
    <property type="component" value="Unassembled WGS sequence"/>
</dbReference>
<accession>A0A1H1HDB5</accession>
<keyword evidence="4" id="KW-1185">Reference proteome</keyword>
<feature type="domain" description="Amidohydrolase-related" evidence="2">
    <location>
        <begin position="3"/>
        <end position="275"/>
    </location>
</feature>
<gene>
    <name evidence="3" type="ORF">SAMN04489765_4064</name>
</gene>
<dbReference type="InterPro" id="IPR006680">
    <property type="entry name" value="Amidohydro-rel"/>
</dbReference>
<sequence length="275" mass="29785">MIVDAHHHLWDRTRDDHGWLDAPGLEAIRRDFGTDDLAAAAAGAVTTTVAVQALHSSAETHSLLAAARPVAGVVGWVDLASSRCDERLSALVAGPGGEKLRGIRHLVQDEPDPQWLLRPRVARGLRTVADRGLVFDLLVRRPQRSAGLESARSLPDVPFVIDHAGKPDIGAGEWDAWAAWIDAMAALPNVTCKLSGLVTECPPRRWSRALIAPYARHVLDTFGADRVLFGSDWPVCLLQASYAQVLELTVDLLDGASPTERDAVLGGTARRVYRL</sequence>
<dbReference type="PANTHER" id="PTHR43569">
    <property type="entry name" value="AMIDOHYDROLASE"/>
    <property type="match status" value="1"/>
</dbReference>
<dbReference type="Pfam" id="PF04909">
    <property type="entry name" value="Amidohydro_2"/>
    <property type="match status" value="1"/>
</dbReference>
<evidence type="ECO:0000313" key="3">
    <source>
        <dbReference type="EMBL" id="SDR23440.1"/>
    </source>
</evidence>
<dbReference type="SUPFAM" id="SSF51556">
    <property type="entry name" value="Metallo-dependent hydrolases"/>
    <property type="match status" value="1"/>
</dbReference>
<name>A0A1H1HDB5_9ACTN</name>
<proteinExistence type="inferred from homology"/>
<dbReference type="Gene3D" id="3.20.20.140">
    <property type="entry name" value="Metal-dependent hydrolases"/>
    <property type="match status" value="1"/>
</dbReference>
<dbReference type="RefSeq" id="WP_068564691.1">
    <property type="nucleotide sequence ID" value="NZ_FNLF01000002.1"/>
</dbReference>
<dbReference type="InterPro" id="IPR052350">
    <property type="entry name" value="Metallo-dep_Lactonases"/>
</dbReference>
<dbReference type="PANTHER" id="PTHR43569:SF2">
    <property type="entry name" value="AMIDOHYDROLASE-RELATED DOMAIN-CONTAINING PROTEIN"/>
    <property type="match status" value="1"/>
</dbReference>
<dbReference type="GO" id="GO:0016787">
    <property type="term" value="F:hydrolase activity"/>
    <property type="evidence" value="ECO:0007669"/>
    <property type="project" value="InterPro"/>
</dbReference>
<evidence type="ECO:0000313" key="4">
    <source>
        <dbReference type="Proteomes" id="UP000183053"/>
    </source>
</evidence>
<reference evidence="4" key="1">
    <citation type="submission" date="2016-10" db="EMBL/GenBank/DDBJ databases">
        <authorList>
            <person name="Varghese N."/>
            <person name="Submissions S."/>
        </authorList>
    </citation>
    <scope>NUCLEOTIDE SEQUENCE [LARGE SCALE GENOMIC DNA]</scope>
    <source>
        <strain evidence="4">DSM 44142</strain>
    </source>
</reference>
<protein>
    <submittedName>
        <fullName evidence="3">L-fuconolactonase</fullName>
    </submittedName>
</protein>
<dbReference type="AlphaFoldDB" id="A0A1H1HDB5"/>
<dbReference type="EMBL" id="FNLF01000002">
    <property type="protein sequence ID" value="SDR23440.1"/>
    <property type="molecule type" value="Genomic_DNA"/>
</dbReference>
<dbReference type="STRING" id="47312.SAMN04489765_4064"/>
<dbReference type="OrthoDB" id="5450317at2"/>
<evidence type="ECO:0000256" key="1">
    <source>
        <dbReference type="ARBA" id="ARBA00038310"/>
    </source>
</evidence>
<organism evidence="3 4">
    <name type="scientific">Tsukamurella pulmonis</name>
    <dbReference type="NCBI Taxonomy" id="47312"/>
    <lineage>
        <taxon>Bacteria</taxon>
        <taxon>Bacillati</taxon>
        <taxon>Actinomycetota</taxon>
        <taxon>Actinomycetes</taxon>
        <taxon>Mycobacteriales</taxon>
        <taxon>Tsukamurellaceae</taxon>
        <taxon>Tsukamurella</taxon>
    </lineage>
</organism>